<evidence type="ECO:0000313" key="2">
    <source>
        <dbReference type="Proteomes" id="UP000274199"/>
    </source>
</evidence>
<protein>
    <submittedName>
        <fullName evidence="1">Uncharacterized protein</fullName>
    </submittedName>
</protein>
<dbReference type="Proteomes" id="UP000274199">
    <property type="component" value="Segment"/>
</dbReference>
<keyword evidence="2" id="KW-1185">Reference proteome</keyword>
<name>A0A3G3BVN9_9CAUD</name>
<dbReference type="EMBL" id="MH884508">
    <property type="protein sequence ID" value="AYP68339.1"/>
    <property type="molecule type" value="Genomic_DNA"/>
</dbReference>
<reference evidence="1 2" key="1">
    <citation type="submission" date="2018-09" db="EMBL/GenBank/DDBJ databases">
        <title>Comparative Genomic Analysis of Eight Novel Haloalkaliphilic Bacteriophages from Lake Elmenteita, Kenya.</title>
        <authorList>
            <person name="Akhwale J.K."/>
        </authorList>
    </citation>
    <scope>NUCLEOTIDE SEQUENCE [LARGE SCALE GENOMIC DNA]</scope>
</reference>
<evidence type="ECO:0000313" key="1">
    <source>
        <dbReference type="EMBL" id="AYP68339.1"/>
    </source>
</evidence>
<gene>
    <name evidence="1" type="ORF">vBBcoS136_00225</name>
</gene>
<accession>A0A3G3BVN9</accession>
<sequence>MKKISSLEDIINRQNKIESEFGKVKSYTVIDPEKFNNLLNNFIKRSERWIEDAEKREDYNDVFYYKGQKDVIEELQDMINSFK</sequence>
<organism evidence="1 2">
    <name type="scientific">Bacillus phage vB_BcoS-136</name>
    <dbReference type="NCBI Taxonomy" id="2419619"/>
    <lineage>
        <taxon>Viruses</taxon>
        <taxon>Duplodnaviria</taxon>
        <taxon>Heunggongvirae</taxon>
        <taxon>Uroviricota</taxon>
        <taxon>Caudoviricetes</taxon>
        <taxon>Heleneionescovirinae</taxon>
        <taxon>Kenyattavirus</taxon>
        <taxon>Kenyattavirus kv136</taxon>
    </lineage>
</organism>
<proteinExistence type="predicted"/>